<organism evidence="5 6">
    <name type="scientific">Amycolatopsis heterodermiae</name>
    <dbReference type="NCBI Taxonomy" id="3110235"/>
    <lineage>
        <taxon>Bacteria</taxon>
        <taxon>Bacillati</taxon>
        <taxon>Actinomycetota</taxon>
        <taxon>Actinomycetes</taxon>
        <taxon>Pseudonocardiales</taxon>
        <taxon>Pseudonocardiaceae</taxon>
        <taxon>Amycolatopsis</taxon>
    </lineage>
</organism>
<keyword evidence="2" id="KW-0238">DNA-binding</keyword>
<dbReference type="PRINTS" id="PR00038">
    <property type="entry name" value="HTHLUXR"/>
</dbReference>
<evidence type="ECO:0000256" key="1">
    <source>
        <dbReference type="ARBA" id="ARBA00023015"/>
    </source>
</evidence>
<dbReference type="SUPFAM" id="SSF48452">
    <property type="entry name" value="TPR-like"/>
    <property type="match status" value="1"/>
</dbReference>
<evidence type="ECO:0000256" key="3">
    <source>
        <dbReference type="ARBA" id="ARBA00023163"/>
    </source>
</evidence>
<dbReference type="PROSITE" id="PS50043">
    <property type="entry name" value="HTH_LUXR_2"/>
    <property type="match status" value="1"/>
</dbReference>
<name>A0ABU5R7W4_9PSEU</name>
<dbReference type="SMART" id="SM00421">
    <property type="entry name" value="HTH_LUXR"/>
    <property type="match status" value="1"/>
</dbReference>
<dbReference type="PANTHER" id="PTHR44688:SF16">
    <property type="entry name" value="DNA-BINDING TRANSCRIPTIONAL ACTIVATOR DEVR_DOSR"/>
    <property type="match status" value="1"/>
</dbReference>
<dbReference type="InterPro" id="IPR027417">
    <property type="entry name" value="P-loop_NTPase"/>
</dbReference>
<evidence type="ECO:0000256" key="2">
    <source>
        <dbReference type="ARBA" id="ARBA00023125"/>
    </source>
</evidence>
<dbReference type="Gene3D" id="1.10.10.10">
    <property type="entry name" value="Winged helix-like DNA-binding domain superfamily/Winged helix DNA-binding domain"/>
    <property type="match status" value="1"/>
</dbReference>
<sequence length="648" mass="68524">MSLVTGGQALILVGGPGTGKTARLDAAAAEAGGLVLRASGHPLETDVPFAGLHQLLRPVLDRVDVLPARQRAALGVLTGDAGPDRLLLGIAVLTLLSELGPVLLVVDDLQWLDPDSLRVLTFVARRLDGEPVALLGASHQAHFGLPHTEVGPPADVAVAAPELTAAELDDRAGEAVRRGAYGTAARLLERAGGDRRFLRAAELAILGGHPGQGLELLDRVEDPALNAEAALRRGQALALTPRRDAALRHLLDAAAHLPEPLAGEAMDSAAVVAYYTGRREGVQARSLWARALTDPVAIELPDAPSRPDQLIAHATTAWLLDETSLAVEGFERAADLAELPDVLRCAAGWAYLESGRWAPARLVAAASARAAADGDLPHTAAAAQTLDATVLALQGDVVQARELATAALAAVSPDASASVIARGRWALGLAATADGDFETAYDQLRLLFDTGGEPVHYHVTPLAIADLAAAAARTGREVGHLVDRLVPATRRQHNLVARARALLAAPDEAEKLFRVALEDAGPWPFEQAATQLDYGEWLRRHNRRADARLPLRSALETFRRLGARPWAERAVAELRASGVRAEPAGPAALLELTPQQQVIVRLAAKGLSNKEIGERLFLSARTVGSHLYRVFPKLGVTSRAQLRELGYG</sequence>
<dbReference type="InterPro" id="IPR016032">
    <property type="entry name" value="Sig_transdc_resp-reg_C-effctor"/>
</dbReference>
<accession>A0ABU5R7W4</accession>
<keyword evidence="6" id="KW-1185">Reference proteome</keyword>
<evidence type="ECO:0000313" key="5">
    <source>
        <dbReference type="EMBL" id="MEA5362317.1"/>
    </source>
</evidence>
<proteinExistence type="predicted"/>
<comment type="caution">
    <text evidence="5">The sequence shown here is derived from an EMBL/GenBank/DDBJ whole genome shotgun (WGS) entry which is preliminary data.</text>
</comment>
<dbReference type="InterPro" id="IPR041664">
    <property type="entry name" value="AAA_16"/>
</dbReference>
<dbReference type="SUPFAM" id="SSF46894">
    <property type="entry name" value="C-terminal effector domain of the bipartite response regulators"/>
    <property type="match status" value="1"/>
</dbReference>
<dbReference type="InterPro" id="IPR036388">
    <property type="entry name" value="WH-like_DNA-bd_sf"/>
</dbReference>
<dbReference type="EMBL" id="JAYFSI010000005">
    <property type="protein sequence ID" value="MEA5362317.1"/>
    <property type="molecule type" value="Genomic_DNA"/>
</dbReference>
<dbReference type="Pfam" id="PF13191">
    <property type="entry name" value="AAA_16"/>
    <property type="match status" value="1"/>
</dbReference>
<dbReference type="InterPro" id="IPR011990">
    <property type="entry name" value="TPR-like_helical_dom_sf"/>
</dbReference>
<dbReference type="PANTHER" id="PTHR44688">
    <property type="entry name" value="DNA-BINDING TRANSCRIPTIONAL ACTIVATOR DEVR_DOSR"/>
    <property type="match status" value="1"/>
</dbReference>
<dbReference type="RefSeq" id="WP_323329801.1">
    <property type="nucleotide sequence ID" value="NZ_JAYFSI010000005.1"/>
</dbReference>
<dbReference type="InterPro" id="IPR000792">
    <property type="entry name" value="Tscrpt_reg_LuxR_C"/>
</dbReference>
<keyword evidence="3" id="KW-0804">Transcription</keyword>
<dbReference type="SUPFAM" id="SSF52540">
    <property type="entry name" value="P-loop containing nucleoside triphosphate hydrolases"/>
    <property type="match status" value="1"/>
</dbReference>
<feature type="domain" description="HTH luxR-type" evidence="4">
    <location>
        <begin position="585"/>
        <end position="648"/>
    </location>
</feature>
<dbReference type="PROSITE" id="PS00622">
    <property type="entry name" value="HTH_LUXR_1"/>
    <property type="match status" value="1"/>
</dbReference>
<reference evidence="5 6" key="1">
    <citation type="submission" date="2023-12" db="EMBL/GenBank/DDBJ databases">
        <title>Amycolatopsis sp. V23-08.</title>
        <authorList>
            <person name="Somphong A."/>
        </authorList>
    </citation>
    <scope>NUCLEOTIDE SEQUENCE [LARGE SCALE GENOMIC DNA]</scope>
    <source>
        <strain evidence="5 6">V23-08</strain>
    </source>
</reference>
<evidence type="ECO:0000313" key="6">
    <source>
        <dbReference type="Proteomes" id="UP001304298"/>
    </source>
</evidence>
<dbReference type="Pfam" id="PF00196">
    <property type="entry name" value="GerE"/>
    <property type="match status" value="1"/>
</dbReference>
<gene>
    <name evidence="5" type="ORF">VA596_22460</name>
</gene>
<protein>
    <submittedName>
        <fullName evidence="5">LuxR C-terminal-related transcriptional regulator</fullName>
    </submittedName>
</protein>
<dbReference type="Proteomes" id="UP001304298">
    <property type="component" value="Unassembled WGS sequence"/>
</dbReference>
<dbReference type="Gene3D" id="1.25.40.10">
    <property type="entry name" value="Tetratricopeptide repeat domain"/>
    <property type="match status" value="1"/>
</dbReference>
<evidence type="ECO:0000259" key="4">
    <source>
        <dbReference type="PROSITE" id="PS50043"/>
    </source>
</evidence>
<dbReference type="CDD" id="cd06170">
    <property type="entry name" value="LuxR_C_like"/>
    <property type="match status" value="1"/>
</dbReference>
<keyword evidence="1" id="KW-0805">Transcription regulation</keyword>